<proteinExistence type="predicted"/>
<feature type="compositionally biased region" description="Polar residues" evidence="1">
    <location>
        <begin position="64"/>
        <end position="76"/>
    </location>
</feature>
<organism evidence="2 3">
    <name type="scientific">Thermothielavioides terrestris</name>
    <dbReference type="NCBI Taxonomy" id="2587410"/>
    <lineage>
        <taxon>Eukaryota</taxon>
        <taxon>Fungi</taxon>
        <taxon>Dikarya</taxon>
        <taxon>Ascomycota</taxon>
        <taxon>Pezizomycotina</taxon>
        <taxon>Sordariomycetes</taxon>
        <taxon>Sordariomycetidae</taxon>
        <taxon>Sordariales</taxon>
        <taxon>Chaetomiaceae</taxon>
        <taxon>Thermothielavioides</taxon>
    </lineage>
</organism>
<dbReference type="Proteomes" id="UP000289323">
    <property type="component" value="Unassembled WGS sequence"/>
</dbReference>
<feature type="region of interest" description="Disordered" evidence="1">
    <location>
        <begin position="60"/>
        <end position="84"/>
    </location>
</feature>
<dbReference type="AlphaFoldDB" id="A0A3S4ESL4"/>
<sequence>MASNEYRPIKQGEQNAHKNARTCLRLGLIKSSLESLSHWWRAEHEDPTASQPVEKKYMHRPTHAGSSFLRTTTTRGMQEANEIL</sequence>
<evidence type="ECO:0000313" key="2">
    <source>
        <dbReference type="EMBL" id="SPQ17811.1"/>
    </source>
</evidence>
<protein>
    <submittedName>
        <fullName evidence="2">2dbce6ed-c881-4e3b-a51e-03476da69990</fullName>
    </submittedName>
</protein>
<name>A0A3S4ESL4_9PEZI</name>
<gene>
    <name evidence="2" type="ORF">TT172_LOCUS230</name>
</gene>
<dbReference type="EMBL" id="OUUZ01000001">
    <property type="protein sequence ID" value="SPQ17811.1"/>
    <property type="molecule type" value="Genomic_DNA"/>
</dbReference>
<reference evidence="2 3" key="1">
    <citation type="submission" date="2018-04" db="EMBL/GenBank/DDBJ databases">
        <authorList>
            <person name="Huttner S."/>
            <person name="Dainat J."/>
        </authorList>
    </citation>
    <scope>NUCLEOTIDE SEQUENCE [LARGE SCALE GENOMIC DNA]</scope>
</reference>
<evidence type="ECO:0000256" key="1">
    <source>
        <dbReference type="SAM" id="MobiDB-lite"/>
    </source>
</evidence>
<evidence type="ECO:0000313" key="3">
    <source>
        <dbReference type="Proteomes" id="UP000289323"/>
    </source>
</evidence>
<accession>A0A3S4ESL4</accession>